<protein>
    <recommendedName>
        <fullName evidence="3">B box-type domain-containing protein</fullName>
    </recommendedName>
</protein>
<organism evidence="4 5">
    <name type="scientific">Mya arenaria</name>
    <name type="common">Soft-shell clam</name>
    <dbReference type="NCBI Taxonomy" id="6604"/>
    <lineage>
        <taxon>Eukaryota</taxon>
        <taxon>Metazoa</taxon>
        <taxon>Spiralia</taxon>
        <taxon>Lophotrochozoa</taxon>
        <taxon>Mollusca</taxon>
        <taxon>Bivalvia</taxon>
        <taxon>Autobranchia</taxon>
        <taxon>Heteroconchia</taxon>
        <taxon>Euheterodonta</taxon>
        <taxon>Imparidentia</taxon>
        <taxon>Neoheterodontei</taxon>
        <taxon>Myida</taxon>
        <taxon>Myoidea</taxon>
        <taxon>Myidae</taxon>
        <taxon>Mya</taxon>
    </lineage>
</organism>
<keyword evidence="1" id="KW-0479">Metal-binding</keyword>
<dbReference type="InterPro" id="IPR011042">
    <property type="entry name" value="6-blade_b-propeller_TolB-like"/>
</dbReference>
<dbReference type="SUPFAM" id="SSF101898">
    <property type="entry name" value="NHL repeat"/>
    <property type="match status" value="1"/>
</dbReference>
<keyword evidence="5" id="KW-1185">Reference proteome</keyword>
<accession>A0ABY7ELA5</accession>
<keyword evidence="1" id="KW-0862">Zinc</keyword>
<reference evidence="4" key="1">
    <citation type="submission" date="2022-11" db="EMBL/GenBank/DDBJ databases">
        <title>Centuries of genome instability and evolution in soft-shell clam transmissible cancer (bioRxiv).</title>
        <authorList>
            <person name="Hart S.F.M."/>
            <person name="Yonemitsu M.A."/>
            <person name="Giersch R.M."/>
            <person name="Beal B.F."/>
            <person name="Arriagada G."/>
            <person name="Davis B.W."/>
            <person name="Ostrander E.A."/>
            <person name="Goff S.P."/>
            <person name="Metzger M.J."/>
        </authorList>
    </citation>
    <scope>NUCLEOTIDE SEQUENCE</scope>
    <source>
        <strain evidence="4">MELC-2E11</strain>
        <tissue evidence="4">Siphon/mantle</tissue>
    </source>
</reference>
<evidence type="ECO:0000256" key="2">
    <source>
        <dbReference type="SAM" id="MobiDB-lite"/>
    </source>
</evidence>
<name>A0ABY7ELA5_MYAAR</name>
<gene>
    <name evidence="4" type="ORF">MAR_035061</name>
</gene>
<dbReference type="Gene3D" id="2.120.10.30">
    <property type="entry name" value="TolB, C-terminal domain"/>
    <property type="match status" value="1"/>
</dbReference>
<sequence length="428" mass="47233">MTMISNALRNSISMSNDSVHVLCDPCRFNGKTTVAIKYCQDCNGHLCPYCVNTHIRVNNTKNHHLSYIFNKRGGTFGSCVPCKRWPGVPCGRGRDQKTSGEVQAVSHRYDKVYNDMDKLPRNYAFHFVPEAVIERFLKGVSDLGLIKDDTSGASGSPGVWKNKDWREKQDDDDKVSATSAAPKHRQKSPRKPLEPQTTAIKQPMGMGELNVRIPTDKKSCSITGAAFLLDDKVVVADATNKKVKVFGADLKPYAHIETQTAPRDVTIVSATEVACTLPNDRLDVECYGICHADGAFYVTSGWSTDKEVQLIDAEGVLKKKLRPEPGVFKCPLCADNNSKGYMGICSSPQGEIYICTLQPNGISKVHTENKRYGSLQSLNTSELEPLITLQTLSKGGQRPRSIAYSWNKSKIVISFVGQSVDVMSIYNV</sequence>
<keyword evidence="1" id="KW-0863">Zinc-finger</keyword>
<dbReference type="InterPro" id="IPR000315">
    <property type="entry name" value="Znf_B-box"/>
</dbReference>
<dbReference type="EMBL" id="CP111018">
    <property type="protein sequence ID" value="WAR09985.1"/>
    <property type="molecule type" value="Genomic_DNA"/>
</dbReference>
<feature type="compositionally biased region" description="Basic and acidic residues" evidence="2">
    <location>
        <begin position="161"/>
        <end position="175"/>
    </location>
</feature>
<feature type="region of interest" description="Disordered" evidence="2">
    <location>
        <begin position="152"/>
        <end position="199"/>
    </location>
</feature>
<proteinExistence type="predicted"/>
<dbReference type="Proteomes" id="UP001164746">
    <property type="component" value="Chromosome 7"/>
</dbReference>
<evidence type="ECO:0000313" key="5">
    <source>
        <dbReference type="Proteomes" id="UP001164746"/>
    </source>
</evidence>
<evidence type="ECO:0000313" key="4">
    <source>
        <dbReference type="EMBL" id="WAR09985.1"/>
    </source>
</evidence>
<dbReference type="PROSITE" id="PS50119">
    <property type="entry name" value="ZF_BBOX"/>
    <property type="match status" value="1"/>
</dbReference>
<evidence type="ECO:0000256" key="1">
    <source>
        <dbReference type="PROSITE-ProRule" id="PRU00024"/>
    </source>
</evidence>
<feature type="domain" description="B box-type" evidence="3">
    <location>
        <begin position="18"/>
        <end position="68"/>
    </location>
</feature>
<evidence type="ECO:0000259" key="3">
    <source>
        <dbReference type="PROSITE" id="PS50119"/>
    </source>
</evidence>